<organism evidence="1 2">
    <name type="scientific">Brucella intermedia LMG 3301</name>
    <dbReference type="NCBI Taxonomy" id="641118"/>
    <lineage>
        <taxon>Bacteria</taxon>
        <taxon>Pseudomonadati</taxon>
        <taxon>Pseudomonadota</taxon>
        <taxon>Alphaproteobacteria</taxon>
        <taxon>Hyphomicrobiales</taxon>
        <taxon>Brucellaceae</taxon>
        <taxon>Brucella/Ochrobactrum group</taxon>
        <taxon>Brucella</taxon>
    </lineage>
</organism>
<proteinExistence type="predicted"/>
<evidence type="ECO:0000313" key="2">
    <source>
        <dbReference type="Proteomes" id="UP000004386"/>
    </source>
</evidence>
<dbReference type="AlphaFoldDB" id="C4WKE8"/>
<comment type="caution">
    <text evidence="1">The sequence shown here is derived from an EMBL/GenBank/DDBJ whole genome shotgun (WGS) entry which is preliminary data.</text>
</comment>
<accession>C4WKE8</accession>
<evidence type="ECO:0000313" key="1">
    <source>
        <dbReference type="EMBL" id="EEQ95979.1"/>
    </source>
</evidence>
<dbReference type="Pfam" id="PF06035">
    <property type="entry name" value="Peptidase_C93"/>
    <property type="match status" value="1"/>
</dbReference>
<protein>
    <submittedName>
        <fullName evidence="1">Transglutaminase family protein cysteine peptidase BTLCP</fullName>
    </submittedName>
</protein>
<dbReference type="EMBL" id="ACQA01000001">
    <property type="protein sequence ID" value="EEQ95979.1"/>
    <property type="molecule type" value="Genomic_DNA"/>
</dbReference>
<dbReference type="Proteomes" id="UP000004386">
    <property type="component" value="Unassembled WGS sequence"/>
</dbReference>
<dbReference type="HOGENOM" id="CLU_092032_1_1_5"/>
<dbReference type="PANTHER" id="PTHR39327">
    <property type="match status" value="1"/>
</dbReference>
<gene>
    <name evidence="1" type="ORF">OINT_1001386</name>
</gene>
<sequence length="219" mass="24649">MPSNCLSHLGLQQGDKRMTKQTIIAAILMLLGIGLAEAASPAANSPWMTTGERTSQPIGHYEFCDRYKSECNITSRNSNMLKLTPEIWKQIITVNASVNEKIAPMTDMEAWGREEYWEYPTTVGDCDDYMLLKRRELMALGIPANTLLFTVVRQPNGEGHAVLTVRTDRGDFILDNLDTRVLAWNKTDYTYLKRQSTTNTGSWVSIKGDRELLVGSIKN</sequence>
<dbReference type="Gene3D" id="3.10.620.30">
    <property type="match status" value="1"/>
</dbReference>
<dbReference type="PANTHER" id="PTHR39327:SF1">
    <property type="entry name" value="BLR5470 PROTEIN"/>
    <property type="match status" value="1"/>
</dbReference>
<reference evidence="1 2" key="1">
    <citation type="submission" date="2009-05" db="EMBL/GenBank/DDBJ databases">
        <authorList>
            <person name="Setubal J.C."/>
            <person name="Boyle S."/>
            <person name="Crasta O.R."/>
            <person name="Gillespie J.J."/>
            <person name="Kenyon R.W."/>
            <person name="Lu J."/>
            <person name="Mane S."/>
            <person name="Nagrani S."/>
            <person name="Shallom J.M."/>
            <person name="Shallom S."/>
            <person name="Shukla M."/>
            <person name="Snyder E.E."/>
            <person name="Sobral B.W."/>
            <person name="Wattam A.R."/>
            <person name="Will R."/>
            <person name="Williams K."/>
            <person name="Yoo H."/>
            <person name="Munk C."/>
            <person name="Tapia R."/>
            <person name="Green L."/>
            <person name="Rogers Y."/>
            <person name="Detter J.C."/>
            <person name="Bruce D."/>
            <person name="Brettin T.S."/>
            <person name="Tsolis R."/>
        </authorList>
    </citation>
    <scope>NUCLEOTIDE SEQUENCE [LARGE SCALE GENOMIC DNA]</scope>
    <source>
        <strain evidence="1 2">LMG 3301</strain>
    </source>
</reference>
<name>C4WKE8_9HYPH</name>
<dbReference type="InterPro" id="IPR010319">
    <property type="entry name" value="Transglutaminase-like_Cys_pept"/>
</dbReference>